<protein>
    <recommendedName>
        <fullName evidence="1">Nucleolus and neural progenitor protein-like N-terminal domain-containing protein</fullName>
    </recommendedName>
</protein>
<dbReference type="Proteomes" id="UP001500889">
    <property type="component" value="Chromosome J"/>
</dbReference>
<dbReference type="PANTHER" id="PTHR34761">
    <property type="entry name" value="NUCLEOLUS AND NEURAL PROGENITOR PROTEIN"/>
    <property type="match status" value="1"/>
</dbReference>
<sequence>MAEFSCFWNDFQLKRPPLVTLQVEDTAFANTVFVLINRYLQQLSEPDAEDFDQTAALIGRLMARRKNSFRNMPGFRSVCKLNTALCRLLRLDLPRELEHFRGVVCDGELAGAMPTRSSFEYILVRLLCFYHLHARIRECCVSAARYFTHLLRNNFFMETLTLNLAAIAKINKLSKLQANRSASLYNKLRPHCVNFPQVESHKFLPENCQLPAQLQRVQLQAEASAPAPVLPKPPTIVTKAEKARLEAKADVGTVLARKEPPAKMEFNMDTLRTVKDVKRFIARETTARDKTPTSCITRDIPKHAWLSAQTLFQRRANKDPEKALSIFRKFIVSKL</sequence>
<dbReference type="PANTHER" id="PTHR34761:SF1">
    <property type="entry name" value="NUCLEOLUS AND NEURAL PROGENITOR PROTEIN"/>
    <property type="match status" value="1"/>
</dbReference>
<keyword evidence="3" id="KW-1185">Reference proteome</keyword>
<dbReference type="InterPro" id="IPR027951">
    <property type="entry name" value="Nepro_N"/>
</dbReference>
<evidence type="ECO:0000313" key="3">
    <source>
        <dbReference type="Proteomes" id="UP001500889"/>
    </source>
</evidence>
<dbReference type="EMBL" id="AP029265">
    <property type="protein sequence ID" value="BFF98847.1"/>
    <property type="molecule type" value="Genomic_DNA"/>
</dbReference>
<dbReference type="AlphaFoldDB" id="A0AAU9FT81"/>
<accession>A0AAU9FT81</accession>
<dbReference type="Pfam" id="PF14780">
    <property type="entry name" value="NEPRO_N"/>
    <property type="match status" value="1"/>
</dbReference>
<dbReference type="InterPro" id="IPR052835">
    <property type="entry name" value="Nepro"/>
</dbReference>
<dbReference type="GO" id="GO:0005634">
    <property type="term" value="C:nucleus"/>
    <property type="evidence" value="ECO:0007669"/>
    <property type="project" value="TreeGrafter"/>
</dbReference>
<gene>
    <name evidence="2" type="ORF">DMAD_06888</name>
</gene>
<evidence type="ECO:0000313" key="2">
    <source>
        <dbReference type="EMBL" id="BFF98847.1"/>
    </source>
</evidence>
<dbReference type="GO" id="GO:0045747">
    <property type="term" value="P:positive regulation of Notch signaling pathway"/>
    <property type="evidence" value="ECO:0007669"/>
    <property type="project" value="TreeGrafter"/>
</dbReference>
<feature type="domain" description="Nucleolus and neural progenitor protein-like N-terminal" evidence="1">
    <location>
        <begin position="8"/>
        <end position="188"/>
    </location>
</feature>
<name>A0AAU9FT81_DROMD</name>
<proteinExistence type="predicted"/>
<organism evidence="2 3">
    <name type="scientific">Drosophila madeirensis</name>
    <name type="common">Fruit fly</name>
    <dbReference type="NCBI Taxonomy" id="30013"/>
    <lineage>
        <taxon>Eukaryota</taxon>
        <taxon>Metazoa</taxon>
        <taxon>Ecdysozoa</taxon>
        <taxon>Arthropoda</taxon>
        <taxon>Hexapoda</taxon>
        <taxon>Insecta</taxon>
        <taxon>Pterygota</taxon>
        <taxon>Neoptera</taxon>
        <taxon>Endopterygota</taxon>
        <taxon>Diptera</taxon>
        <taxon>Brachycera</taxon>
        <taxon>Muscomorpha</taxon>
        <taxon>Ephydroidea</taxon>
        <taxon>Drosophilidae</taxon>
        <taxon>Drosophila</taxon>
        <taxon>Sophophora</taxon>
    </lineage>
</organism>
<evidence type="ECO:0000259" key="1">
    <source>
        <dbReference type="Pfam" id="PF14780"/>
    </source>
</evidence>
<reference evidence="2 3" key="1">
    <citation type="submission" date="2024-02" db="EMBL/GenBank/DDBJ databases">
        <title>A chromosome-level genome assembly of Drosophila madeirensis, a fruit fly species endemic to Madeira island.</title>
        <authorList>
            <person name="Tomihara K."/>
            <person name="Llopart A."/>
            <person name="Yamamoto D."/>
        </authorList>
    </citation>
    <scope>NUCLEOTIDE SEQUENCE [LARGE SCALE GENOMIC DNA]</scope>
    <source>
        <strain evidence="2 3">RF1</strain>
    </source>
</reference>